<dbReference type="PANTHER" id="PTHR33608">
    <property type="entry name" value="BLL2464 PROTEIN"/>
    <property type="match status" value="1"/>
</dbReference>
<reference evidence="2" key="2">
    <citation type="journal article" date="2014" name="ISME J.">
        <title>Microbial stratification in low pH oxic and suboxic macroscopic growths along an acid mine drainage.</title>
        <authorList>
            <person name="Mendez-Garcia C."/>
            <person name="Mesa V."/>
            <person name="Sprenger R.R."/>
            <person name="Richter M."/>
            <person name="Diez M.S."/>
            <person name="Solano J."/>
            <person name="Bargiela R."/>
            <person name="Golyshina O.V."/>
            <person name="Manteca A."/>
            <person name="Ramos J.L."/>
            <person name="Gallego J.R."/>
            <person name="Llorente I."/>
            <person name="Martins Dos Santos V.A."/>
            <person name="Jensen O.N."/>
            <person name="Pelaez A.I."/>
            <person name="Sanchez J."/>
            <person name="Ferrer M."/>
        </authorList>
    </citation>
    <scope>NUCLEOTIDE SEQUENCE</scope>
</reference>
<organism evidence="2">
    <name type="scientific">mine drainage metagenome</name>
    <dbReference type="NCBI Taxonomy" id="410659"/>
    <lineage>
        <taxon>unclassified sequences</taxon>
        <taxon>metagenomes</taxon>
        <taxon>ecological metagenomes</taxon>
    </lineage>
</organism>
<comment type="caution">
    <text evidence="2">The sequence shown here is derived from an EMBL/GenBank/DDBJ whole genome shotgun (WGS) entry which is preliminary data.</text>
</comment>
<dbReference type="Pfam" id="PF01882">
    <property type="entry name" value="DUF58"/>
    <property type="match status" value="1"/>
</dbReference>
<dbReference type="AlphaFoldDB" id="T0YHT2"/>
<evidence type="ECO:0000313" key="2">
    <source>
        <dbReference type="EMBL" id="EQD35006.1"/>
    </source>
</evidence>
<dbReference type="EMBL" id="AUZY01011336">
    <property type="protein sequence ID" value="EQD35006.1"/>
    <property type="molecule type" value="Genomic_DNA"/>
</dbReference>
<accession>T0YHT2</accession>
<gene>
    <name evidence="2" type="ORF">B1B_16983</name>
</gene>
<sequence length="299" mass="33398">MPLPGFAWEDPIGIYRREATVEGDPLVLEWYPPTNGRAGPPRLDRTVPRPGEVRSRAVGPSGEFYGLREAGPHDGPRQINWRATARLGRPVANDFAVDRTGDVVLLLDLRSTWLGPDGDAQAAAVLRAGALALTDLFLRERARVAVAIYREFLEATPLAAGRHQRYRIRERLIAPDPRVPDGPDERCAVSMRRHYRGGVTTILLTPLATPDPRPLVLHLRRRGFPVVILSPSPTALEHDRAGLSDADLALADRLDRLVRRETVATLWGEAPTIDWDRFDSLEPLLDFLRRPTLRGPRRT</sequence>
<proteinExistence type="predicted"/>
<protein>
    <submittedName>
        <fullName evidence="2">Protein containing DUF58</fullName>
    </submittedName>
</protein>
<feature type="domain" description="DUF58" evidence="1">
    <location>
        <begin position="71"/>
        <end position="190"/>
    </location>
</feature>
<dbReference type="PANTHER" id="PTHR33608:SF14">
    <property type="entry name" value="POSSIBLE CONSERVED SECRETED PROTEIN"/>
    <property type="match status" value="1"/>
</dbReference>
<name>T0YHT2_9ZZZZ</name>
<reference evidence="2" key="1">
    <citation type="submission" date="2013-08" db="EMBL/GenBank/DDBJ databases">
        <authorList>
            <person name="Mendez C."/>
            <person name="Richter M."/>
            <person name="Ferrer M."/>
            <person name="Sanchez J."/>
        </authorList>
    </citation>
    <scope>NUCLEOTIDE SEQUENCE</scope>
</reference>
<evidence type="ECO:0000259" key="1">
    <source>
        <dbReference type="Pfam" id="PF01882"/>
    </source>
</evidence>
<dbReference type="InterPro" id="IPR002881">
    <property type="entry name" value="DUF58"/>
</dbReference>